<sequence length="259" mass="30557">MPDGSALRKLEQRDCIRDWDNQAMFFKQPNTLRRESGVSLMVSSPECFPSCCFMDRFGVMRDSHGPFWPQGYGPLLKCPNHIFKQRQIDLEGEFLVEFLKTDFKFVTVNDMQMKVDDAQRIADYDKRRPQLVFDLEKTPPSTYNKVSNAWKTIEKSAKLVPPSLVFESRFECGNLKQAKRVGPFEYWLVLNPDLFTKRHTQWYYFQISNFVPRVTYKFTILNLVKPSSLYSQGLRPLLYSEMQAKKFDRGWYRVGHDIK</sequence>
<dbReference type="PANTHER" id="PTHR12756:SF4">
    <property type="entry name" value="PEPTIDASE M14 CARBOXYPEPTIDASE A DOMAIN-CONTAINING PROTEIN"/>
    <property type="match status" value="1"/>
</dbReference>
<dbReference type="EMBL" id="JBJKFK010000202">
    <property type="protein sequence ID" value="KAL3318797.1"/>
    <property type="molecule type" value="Genomic_DNA"/>
</dbReference>
<evidence type="ECO:0000313" key="4">
    <source>
        <dbReference type="Proteomes" id="UP001626550"/>
    </source>
</evidence>
<dbReference type="InterPro" id="IPR050821">
    <property type="entry name" value="Cytosolic_carboxypeptidase"/>
</dbReference>
<organism evidence="3 4">
    <name type="scientific">Cichlidogyrus casuarinus</name>
    <dbReference type="NCBI Taxonomy" id="1844966"/>
    <lineage>
        <taxon>Eukaryota</taxon>
        <taxon>Metazoa</taxon>
        <taxon>Spiralia</taxon>
        <taxon>Lophotrochozoa</taxon>
        <taxon>Platyhelminthes</taxon>
        <taxon>Monogenea</taxon>
        <taxon>Monopisthocotylea</taxon>
        <taxon>Dactylogyridea</taxon>
        <taxon>Ancyrocephalidae</taxon>
        <taxon>Cichlidogyrus</taxon>
    </lineage>
</organism>
<keyword evidence="4" id="KW-1185">Reference proteome</keyword>
<evidence type="ECO:0000259" key="2">
    <source>
        <dbReference type="Pfam" id="PF18027"/>
    </source>
</evidence>
<evidence type="ECO:0000256" key="1">
    <source>
        <dbReference type="ARBA" id="ARBA00001947"/>
    </source>
</evidence>
<dbReference type="PANTHER" id="PTHR12756">
    <property type="entry name" value="CYTOSOLIC CARBOXYPEPTIDASE"/>
    <property type="match status" value="1"/>
</dbReference>
<evidence type="ECO:0000313" key="3">
    <source>
        <dbReference type="EMBL" id="KAL3318797.1"/>
    </source>
</evidence>
<protein>
    <recommendedName>
        <fullName evidence="2">Cytosolic carboxypeptidase N-terminal domain-containing protein</fullName>
    </recommendedName>
</protein>
<comment type="cofactor">
    <cofactor evidence="1">
        <name>Zn(2+)</name>
        <dbReference type="ChEBI" id="CHEBI:29105"/>
    </cofactor>
</comment>
<dbReference type="Pfam" id="PF18027">
    <property type="entry name" value="Pepdidase_M14_N"/>
    <property type="match status" value="1"/>
</dbReference>
<dbReference type="AlphaFoldDB" id="A0ABD2QGY7"/>
<reference evidence="3 4" key="1">
    <citation type="submission" date="2024-11" db="EMBL/GenBank/DDBJ databases">
        <title>Adaptive evolution of stress response genes in parasites aligns with host niche diversity.</title>
        <authorList>
            <person name="Hahn C."/>
            <person name="Resl P."/>
        </authorList>
    </citation>
    <scope>NUCLEOTIDE SEQUENCE [LARGE SCALE GENOMIC DNA]</scope>
    <source>
        <strain evidence="3">EGGRZ-B1_66</strain>
        <tissue evidence="3">Body</tissue>
    </source>
</reference>
<dbReference type="InterPro" id="IPR040626">
    <property type="entry name" value="Pepdidase_M14_N"/>
</dbReference>
<proteinExistence type="predicted"/>
<gene>
    <name evidence="3" type="ORF">Ciccas_002541</name>
</gene>
<feature type="domain" description="Cytosolic carboxypeptidase N-terminal" evidence="2">
    <location>
        <begin position="166"/>
        <end position="235"/>
    </location>
</feature>
<dbReference type="Gene3D" id="2.60.40.3120">
    <property type="match status" value="1"/>
</dbReference>
<dbReference type="Proteomes" id="UP001626550">
    <property type="component" value="Unassembled WGS sequence"/>
</dbReference>
<comment type="caution">
    <text evidence="3">The sequence shown here is derived from an EMBL/GenBank/DDBJ whole genome shotgun (WGS) entry which is preliminary data.</text>
</comment>
<name>A0ABD2QGY7_9PLAT</name>
<accession>A0ABD2QGY7</accession>